<dbReference type="RefSeq" id="WP_005987845.1">
    <property type="nucleotide sequence ID" value="NZ_AOSV01000029.1"/>
</dbReference>
<protein>
    <submittedName>
        <fullName evidence="1">Uncharacterized protein</fullName>
    </submittedName>
</protein>
<dbReference type="AlphaFoldDB" id="M5PR95"/>
<dbReference type="Proteomes" id="UP000011922">
    <property type="component" value="Unassembled WGS sequence"/>
</dbReference>
<dbReference type="EMBL" id="AOSV01000029">
    <property type="protein sequence ID" value="EMG36580.1"/>
    <property type="molecule type" value="Genomic_DNA"/>
</dbReference>
<reference evidence="1 2" key="1">
    <citation type="journal article" date="2013" name="Genome Announc.">
        <title>Draft Genome Sequence for Desulfovibrio africanus Strain PCS.</title>
        <authorList>
            <person name="Brown S.D."/>
            <person name="Utturkar S.M."/>
            <person name="Arkin A.P."/>
            <person name="Deutschbauer A.M."/>
            <person name="Elias D.A."/>
            <person name="Hazen T.C."/>
            <person name="Chakraborty R."/>
        </authorList>
    </citation>
    <scope>NUCLEOTIDE SEQUENCE [LARGE SCALE GENOMIC DNA]</scope>
    <source>
        <strain evidence="1 2">PCS</strain>
    </source>
</reference>
<organism evidence="1 2">
    <name type="scientific">Desulfocurvibacter africanus PCS</name>
    <dbReference type="NCBI Taxonomy" id="1262666"/>
    <lineage>
        <taxon>Bacteria</taxon>
        <taxon>Pseudomonadati</taxon>
        <taxon>Thermodesulfobacteriota</taxon>
        <taxon>Desulfovibrionia</taxon>
        <taxon>Desulfovibrionales</taxon>
        <taxon>Desulfovibrionaceae</taxon>
        <taxon>Desulfocurvibacter</taxon>
    </lineage>
</organism>
<name>M5PR95_DESAF</name>
<comment type="caution">
    <text evidence="1">The sequence shown here is derived from an EMBL/GenBank/DDBJ whole genome shotgun (WGS) entry which is preliminary data.</text>
</comment>
<proteinExistence type="predicted"/>
<gene>
    <name evidence="1" type="ORF">PCS_02592</name>
</gene>
<sequence length="68" mass="7593">MPAILIIPPTLQAATIKQSLRVQLRPVIQFGLTTEYHFHEADEMVLSGPDHSEGKLELLVTAKKERKG</sequence>
<accession>M5PR95</accession>
<evidence type="ECO:0000313" key="2">
    <source>
        <dbReference type="Proteomes" id="UP000011922"/>
    </source>
</evidence>
<evidence type="ECO:0000313" key="1">
    <source>
        <dbReference type="EMBL" id="EMG36580.1"/>
    </source>
</evidence>